<keyword evidence="6 9" id="KW-0472">Membrane</keyword>
<keyword evidence="5 9" id="KW-1133">Transmembrane helix</keyword>
<dbReference type="PANTHER" id="PTHR16024:SF16">
    <property type="entry name" value="XK-RELATED PROTEIN 4"/>
    <property type="match status" value="1"/>
</dbReference>
<feature type="transmembrane region" description="Helical" evidence="9">
    <location>
        <begin position="51"/>
        <end position="71"/>
    </location>
</feature>
<evidence type="ECO:0000256" key="5">
    <source>
        <dbReference type="ARBA" id="ARBA00022989"/>
    </source>
</evidence>
<dbReference type="Pfam" id="PF09815">
    <property type="entry name" value="XK-related"/>
    <property type="match status" value="1"/>
</dbReference>
<evidence type="ECO:0000256" key="6">
    <source>
        <dbReference type="ARBA" id="ARBA00023136"/>
    </source>
</evidence>
<feature type="compositionally biased region" description="Polar residues" evidence="10">
    <location>
        <begin position="137"/>
        <end position="149"/>
    </location>
</feature>
<dbReference type="InParanoid" id="A0A2I4AII6"/>
<dbReference type="InterPro" id="IPR050895">
    <property type="entry name" value="XK-related_scramblase"/>
</dbReference>
<keyword evidence="11" id="KW-1185">Reference proteome</keyword>
<proteinExistence type="inferred from homology"/>
<evidence type="ECO:0000256" key="1">
    <source>
        <dbReference type="ARBA" id="ARBA00004651"/>
    </source>
</evidence>
<evidence type="ECO:0000256" key="2">
    <source>
        <dbReference type="ARBA" id="ARBA00008789"/>
    </source>
</evidence>
<reference evidence="12" key="1">
    <citation type="submission" date="2025-08" db="UniProtKB">
        <authorList>
            <consortium name="RefSeq"/>
        </authorList>
    </citation>
    <scope>IDENTIFICATION</scope>
</reference>
<dbReference type="OrthoDB" id="6356248at2759"/>
<feature type="compositionally biased region" description="Low complexity" evidence="10">
    <location>
        <begin position="150"/>
        <end position="159"/>
    </location>
</feature>
<evidence type="ECO:0000256" key="4">
    <source>
        <dbReference type="ARBA" id="ARBA00022692"/>
    </source>
</evidence>
<dbReference type="GO" id="GO:0043652">
    <property type="term" value="P:engulfment of apoptotic cell"/>
    <property type="evidence" value="ECO:0007669"/>
    <property type="project" value="TreeGrafter"/>
</dbReference>
<dbReference type="PANTHER" id="PTHR16024">
    <property type="entry name" value="XK-RELATED PROTEIN"/>
    <property type="match status" value="1"/>
</dbReference>
<keyword evidence="4 9" id="KW-0812">Transmembrane</keyword>
<evidence type="ECO:0000256" key="10">
    <source>
        <dbReference type="SAM" id="MobiDB-lite"/>
    </source>
</evidence>
<evidence type="ECO:0000256" key="3">
    <source>
        <dbReference type="ARBA" id="ARBA00022475"/>
    </source>
</evidence>
<dbReference type="GO" id="GO:0070782">
    <property type="term" value="P:phosphatidylserine exposure on apoptotic cell surface"/>
    <property type="evidence" value="ECO:0007669"/>
    <property type="project" value="TreeGrafter"/>
</dbReference>
<gene>
    <name evidence="12" type="primary">LOC106511126</name>
</gene>
<evidence type="ECO:0000256" key="7">
    <source>
        <dbReference type="ARBA" id="ARBA00024479"/>
    </source>
</evidence>
<comment type="similarity">
    <text evidence="2 9">Belongs to the XK family.</text>
</comment>
<dbReference type="GO" id="GO:0005886">
    <property type="term" value="C:plasma membrane"/>
    <property type="evidence" value="ECO:0007669"/>
    <property type="project" value="UniProtKB-SubCell"/>
</dbReference>
<dbReference type="KEGG" id="alim:106511126"/>
<dbReference type="RefSeq" id="XP_013855325.1">
    <property type="nucleotide sequence ID" value="XM_013999871.1"/>
</dbReference>
<name>A0A2I4AII6_AUSLI</name>
<feature type="region of interest" description="Disordered" evidence="10">
    <location>
        <begin position="137"/>
        <end position="164"/>
    </location>
</feature>
<dbReference type="GO" id="GO:1902742">
    <property type="term" value="P:apoptotic process involved in development"/>
    <property type="evidence" value="ECO:0007669"/>
    <property type="project" value="TreeGrafter"/>
</dbReference>
<protein>
    <recommendedName>
        <fullName evidence="9">XK-related protein</fullName>
    </recommendedName>
</protein>
<comment type="function">
    <text evidence="8">Phospholipid scramblase that promotes phosphatidylserine exposure on apoptotic cell surface. Phosphatidylserine is a specific marker only present at the surface of apoptotic cells and acts as a specific signal for engulfment.</text>
</comment>
<sequence length="254" mass="29060">MVVCIMTFWIVHCETDFCITKWEEIVFDMVVGIIYIFSWFNVKEGKTRCRLFIYYLVILVENAALSALWYLYRTPQTTDAFAVPALCVIFSCFLTGLVFLLMYYAFFHPNGPRFGRSSSGHGLDLDPSAQFSTLPSEGATNSLRSNRGATTTSTTTTTTLERDAGKYSERDGCMPVFQVRHTVPSTLLLRAPRIEETVIKIDLCRNRYPAWERHVLDRSIRKAILAVDCSVTPPRLQYKDDAVVQERLEYETTL</sequence>
<evidence type="ECO:0000256" key="8">
    <source>
        <dbReference type="ARBA" id="ARBA00045305"/>
    </source>
</evidence>
<accession>A0A2I4AII6</accession>
<comment type="catalytic activity">
    <reaction evidence="7">
        <text>a 1,2-diacyl-sn-glycero-3-phospho-L-serine(in) = a 1,2-diacyl-sn-glycero-3-phospho-L-serine(out)</text>
        <dbReference type="Rhea" id="RHEA:38663"/>
        <dbReference type="ChEBI" id="CHEBI:57262"/>
    </reaction>
</comment>
<evidence type="ECO:0000256" key="9">
    <source>
        <dbReference type="RuleBase" id="RU910716"/>
    </source>
</evidence>
<dbReference type="Proteomes" id="UP000192220">
    <property type="component" value="Unplaced"/>
</dbReference>
<dbReference type="GeneID" id="106511126"/>
<dbReference type="InterPro" id="IPR018629">
    <property type="entry name" value="XK-rel"/>
</dbReference>
<feature type="transmembrane region" description="Helical" evidence="9">
    <location>
        <begin position="83"/>
        <end position="106"/>
    </location>
</feature>
<organism evidence="11 12">
    <name type="scientific">Austrofundulus limnaeus</name>
    <name type="common">Annual killifish</name>
    <dbReference type="NCBI Taxonomy" id="52670"/>
    <lineage>
        <taxon>Eukaryota</taxon>
        <taxon>Metazoa</taxon>
        <taxon>Chordata</taxon>
        <taxon>Craniata</taxon>
        <taxon>Vertebrata</taxon>
        <taxon>Euteleostomi</taxon>
        <taxon>Actinopterygii</taxon>
        <taxon>Neopterygii</taxon>
        <taxon>Teleostei</taxon>
        <taxon>Neoteleostei</taxon>
        <taxon>Acanthomorphata</taxon>
        <taxon>Ovalentaria</taxon>
        <taxon>Atherinomorphae</taxon>
        <taxon>Cyprinodontiformes</taxon>
        <taxon>Rivulidae</taxon>
        <taxon>Austrofundulus</taxon>
    </lineage>
</organism>
<evidence type="ECO:0000313" key="11">
    <source>
        <dbReference type="Proteomes" id="UP000192220"/>
    </source>
</evidence>
<comment type="subcellular location">
    <subcellularLocation>
        <location evidence="1">Cell membrane</location>
        <topology evidence="1">Multi-pass membrane protein</topology>
    </subcellularLocation>
    <subcellularLocation>
        <location evidence="9">Membrane</location>
        <topology evidence="9">Multi-pass membrane protein</topology>
    </subcellularLocation>
</comment>
<feature type="transmembrane region" description="Helical" evidence="9">
    <location>
        <begin position="25"/>
        <end position="42"/>
    </location>
</feature>
<evidence type="ECO:0000313" key="12">
    <source>
        <dbReference type="RefSeq" id="XP_013855325.1"/>
    </source>
</evidence>
<dbReference type="AlphaFoldDB" id="A0A2I4AII6"/>
<keyword evidence="3" id="KW-1003">Cell membrane</keyword>